<dbReference type="Proteomes" id="UP000621631">
    <property type="component" value="Unassembled WGS sequence"/>
</dbReference>
<comment type="caution">
    <text evidence="1">The sequence shown here is derived from an EMBL/GenBank/DDBJ whole genome shotgun (WGS) entry which is preliminary data.</text>
</comment>
<evidence type="ECO:0000313" key="2">
    <source>
        <dbReference type="Proteomes" id="UP000621631"/>
    </source>
</evidence>
<protein>
    <submittedName>
        <fullName evidence="1">HK97 gp10 family phage protein</fullName>
    </submittedName>
</protein>
<dbReference type="Pfam" id="PF04883">
    <property type="entry name" value="HK97-gp10_like"/>
    <property type="match status" value="1"/>
</dbReference>
<dbReference type="InterPro" id="IPR010064">
    <property type="entry name" value="HK97-gp10_tail"/>
</dbReference>
<organism evidence="1 2">
    <name type="scientific">Virgibacillus halodenitrificans</name>
    <name type="common">Bacillus halodenitrificans</name>
    <dbReference type="NCBI Taxonomy" id="1482"/>
    <lineage>
        <taxon>Bacteria</taxon>
        <taxon>Bacillati</taxon>
        <taxon>Bacillota</taxon>
        <taxon>Bacilli</taxon>
        <taxon>Bacillales</taxon>
        <taxon>Bacillaceae</taxon>
        <taxon>Virgibacillus</taxon>
    </lineage>
</organism>
<gene>
    <name evidence="1" type="ORF">IC602_11855</name>
</gene>
<proteinExistence type="predicted"/>
<name>A0ABR7VN03_VIRHA</name>
<sequence length="141" mass="16002">MARRANVSFGNKSLQRVLNNFGDEIIAEVKRIVAETTYKLYNEIMALIPVDDGNLRDSVEIDFSNDGLSARLDIGAEYAIYVNFGTGIYAEEGNGRKTPWVYWSNKLGRFVYTEGQKAQEFWGPSIDRASRFFAKEMKKLG</sequence>
<dbReference type="EMBL" id="JACWEZ010000006">
    <property type="protein sequence ID" value="MBD1223291.1"/>
    <property type="molecule type" value="Genomic_DNA"/>
</dbReference>
<reference evidence="1 2" key="1">
    <citation type="submission" date="2020-09" db="EMBL/GenBank/DDBJ databases">
        <title>Draft Genome Sequences of Oil-Oxidizing Bacteria Halomonas titanicae, Marinobacter lutaoensis, and Virgibacillus halodenitrificans Isolated from Highly Saline Environments.</title>
        <authorList>
            <person name="Grouzdev D.S."/>
            <person name="Sokolova D.S."/>
            <person name="Semenova E.M."/>
            <person name="Borzenkov I.A."/>
            <person name="Bidzhieva S.K."/>
            <person name="Poltaraus A.B."/>
            <person name="Nazina T.N."/>
        </authorList>
    </citation>
    <scope>NUCLEOTIDE SEQUENCE [LARGE SCALE GENOMIC DNA]</scope>
    <source>
        <strain evidence="1 2">VKM B-3472D</strain>
    </source>
</reference>
<accession>A0ABR7VN03</accession>
<dbReference type="RefSeq" id="WP_189778396.1">
    <property type="nucleotide sequence ID" value="NZ_JACWEZ010000006.1"/>
</dbReference>
<evidence type="ECO:0000313" key="1">
    <source>
        <dbReference type="EMBL" id="MBD1223291.1"/>
    </source>
</evidence>
<keyword evidence="2" id="KW-1185">Reference proteome</keyword>